<dbReference type="EMBL" id="JAPDDS010000019">
    <property type="protein sequence ID" value="MCW1887550.1"/>
    <property type="molecule type" value="Genomic_DNA"/>
</dbReference>
<reference evidence="2 3" key="1">
    <citation type="submission" date="2022-10" db="EMBL/GenBank/DDBJ databases">
        <title>Luteolibacter flavescens strain MCCC 1K03193, whole genome shotgun sequencing project.</title>
        <authorList>
            <person name="Zhao G."/>
            <person name="Shen L."/>
        </authorList>
    </citation>
    <scope>NUCLEOTIDE SEQUENCE [LARGE SCALE GENOMIC DNA]</scope>
    <source>
        <strain evidence="2 3">MCCC 1K03193</strain>
    </source>
</reference>
<proteinExistence type="predicted"/>
<keyword evidence="3" id="KW-1185">Reference proteome</keyword>
<evidence type="ECO:0000313" key="2">
    <source>
        <dbReference type="EMBL" id="MCW1887550.1"/>
    </source>
</evidence>
<organism evidence="2 3">
    <name type="scientific">Luteolibacter flavescens</name>
    <dbReference type="NCBI Taxonomy" id="1859460"/>
    <lineage>
        <taxon>Bacteria</taxon>
        <taxon>Pseudomonadati</taxon>
        <taxon>Verrucomicrobiota</taxon>
        <taxon>Verrucomicrobiia</taxon>
        <taxon>Verrucomicrobiales</taxon>
        <taxon>Verrucomicrobiaceae</taxon>
        <taxon>Luteolibacter</taxon>
    </lineage>
</organism>
<accession>A0ABT3FVF9</accession>
<comment type="caution">
    <text evidence="2">The sequence shown here is derived from an EMBL/GenBank/DDBJ whole genome shotgun (WGS) entry which is preliminary data.</text>
</comment>
<evidence type="ECO:0000313" key="3">
    <source>
        <dbReference type="Proteomes" id="UP001207930"/>
    </source>
</evidence>
<dbReference type="Pfam" id="PF07589">
    <property type="entry name" value="PEP-CTERM"/>
    <property type="match status" value="1"/>
</dbReference>
<dbReference type="InterPro" id="IPR013424">
    <property type="entry name" value="Ice-binding_C"/>
</dbReference>
<name>A0ABT3FVF9_9BACT</name>
<dbReference type="Proteomes" id="UP001207930">
    <property type="component" value="Unassembled WGS sequence"/>
</dbReference>
<gene>
    <name evidence="2" type="ORF">OKA04_22630</name>
</gene>
<dbReference type="NCBIfam" id="TIGR02595">
    <property type="entry name" value="PEP_CTERM"/>
    <property type="match status" value="1"/>
</dbReference>
<protein>
    <submittedName>
        <fullName evidence="2">PEP-CTERM sorting domain-containing protein</fullName>
    </submittedName>
</protein>
<sequence length="242" mass="24890">MLGAVASVTGLSEGAVLHGISAPGWDRSSSSAGHAAWEYWDVPSGQGAFTDLAPDISYGGAAFTSTLTQSFAGAYTTGSGGPDNNPARLGVGGEGTQFLFSLAGTGSSAIESITLQIKHSNSLNAAFEEIPSPFVASLNGATGITGIKNPNGTSTPENYRWSASDPGTSVFFWVYSYTWTGLDIAAGEHFTIDFSNAPDDLGFGFSVDTVSIDVNYAVPEPSALALLGLGGLGVAFRRRRSS</sequence>
<feature type="domain" description="Ice-binding protein C-terminal" evidence="1">
    <location>
        <begin position="217"/>
        <end position="239"/>
    </location>
</feature>
<evidence type="ECO:0000259" key="1">
    <source>
        <dbReference type="Pfam" id="PF07589"/>
    </source>
</evidence>